<dbReference type="WBParaSite" id="SPAL_0000808600.1">
    <property type="protein sequence ID" value="SPAL_0000808600.1"/>
    <property type="gene ID" value="SPAL_0000808600"/>
</dbReference>
<proteinExistence type="predicted"/>
<dbReference type="Proteomes" id="UP000046392">
    <property type="component" value="Unplaced"/>
</dbReference>
<dbReference type="AlphaFoldDB" id="A0A0N5BQC0"/>
<keyword evidence="1" id="KW-1185">Reference proteome</keyword>
<name>A0A0N5BQC0_STREA</name>
<evidence type="ECO:0000313" key="2">
    <source>
        <dbReference type="WBParaSite" id="SPAL_0000808600.1"/>
    </source>
</evidence>
<evidence type="ECO:0000313" key="1">
    <source>
        <dbReference type="Proteomes" id="UP000046392"/>
    </source>
</evidence>
<reference evidence="2" key="1">
    <citation type="submission" date="2017-02" db="UniProtKB">
        <authorList>
            <consortium name="WormBaseParasite"/>
        </authorList>
    </citation>
    <scope>IDENTIFICATION</scope>
</reference>
<protein>
    <submittedName>
        <fullName evidence="2">Chitin-binding type-4 domain-containing protein</fullName>
    </submittedName>
</protein>
<organism evidence="1 2">
    <name type="scientific">Strongyloides papillosus</name>
    <name type="common">Intestinal threadworm</name>
    <dbReference type="NCBI Taxonomy" id="174720"/>
    <lineage>
        <taxon>Eukaryota</taxon>
        <taxon>Metazoa</taxon>
        <taxon>Ecdysozoa</taxon>
        <taxon>Nematoda</taxon>
        <taxon>Chromadorea</taxon>
        <taxon>Rhabditida</taxon>
        <taxon>Tylenchina</taxon>
        <taxon>Panagrolaimomorpha</taxon>
        <taxon>Strongyloidoidea</taxon>
        <taxon>Strongyloididae</taxon>
        <taxon>Strongyloides</taxon>
    </lineage>
</organism>
<accession>A0A0N5BQC0</accession>
<sequence length="155" mass="18382">MHGDETLIVNATPKCYDPLNFVEYFYRYDESEIEVIKENVTAELKSVKKPDVLASVTDLCNKEITVIADNVDYYDIENGDFYVEYTYEYSKKKFNKKIPKECDDKDLFDGWTYPCDFGELNPNLDRERSEKRHIQWLWQHINSHEPNRGLPIPLN</sequence>